<dbReference type="InterPro" id="IPR027417">
    <property type="entry name" value="P-loop_NTPase"/>
</dbReference>
<evidence type="ECO:0008006" key="4">
    <source>
        <dbReference type="Google" id="ProtNLM"/>
    </source>
</evidence>
<evidence type="ECO:0000313" key="2">
    <source>
        <dbReference type="EMBL" id="GAA4911778.1"/>
    </source>
</evidence>
<dbReference type="EMBL" id="BAABJI010000002">
    <property type="protein sequence ID" value="GAA4911778.1"/>
    <property type="molecule type" value="Genomic_DNA"/>
</dbReference>
<reference evidence="3" key="1">
    <citation type="journal article" date="2019" name="Int. J. Syst. Evol. Microbiol.">
        <title>The Global Catalogue of Microorganisms (GCM) 10K type strain sequencing project: providing services to taxonomists for standard genome sequencing and annotation.</title>
        <authorList>
            <consortium name="The Broad Institute Genomics Platform"/>
            <consortium name="The Broad Institute Genome Sequencing Center for Infectious Disease"/>
            <person name="Wu L."/>
            <person name="Ma J."/>
        </authorList>
    </citation>
    <scope>NUCLEOTIDE SEQUENCE [LARGE SCALE GENOMIC DNA]</scope>
    <source>
        <strain evidence="3">JCM 18283</strain>
    </source>
</reference>
<dbReference type="Proteomes" id="UP001501436">
    <property type="component" value="Unassembled WGS sequence"/>
</dbReference>
<evidence type="ECO:0000256" key="1">
    <source>
        <dbReference type="SAM" id="Phobius"/>
    </source>
</evidence>
<protein>
    <recommendedName>
        <fullName evidence="4">Lipopolysaccharide biosynthesis protein</fullName>
    </recommendedName>
</protein>
<gene>
    <name evidence="2" type="ORF">GCM10023313_13420</name>
</gene>
<proteinExistence type="predicted"/>
<keyword evidence="1" id="KW-0472">Membrane</keyword>
<comment type="caution">
    <text evidence="2">The sequence shown here is derived from an EMBL/GenBank/DDBJ whole genome shotgun (WGS) entry which is preliminary data.</text>
</comment>
<keyword evidence="1" id="KW-1133">Transmembrane helix</keyword>
<dbReference type="SUPFAM" id="SSF52540">
    <property type="entry name" value="P-loop containing nucleoside triphosphate hydrolases"/>
    <property type="match status" value="1"/>
</dbReference>
<dbReference type="PANTHER" id="PTHR32309:SF13">
    <property type="entry name" value="FERRIC ENTEROBACTIN TRANSPORT PROTEIN FEPE"/>
    <property type="match status" value="1"/>
</dbReference>
<evidence type="ECO:0000313" key="3">
    <source>
        <dbReference type="Proteomes" id="UP001501436"/>
    </source>
</evidence>
<dbReference type="RefSeq" id="WP_345330199.1">
    <property type="nucleotide sequence ID" value="NZ_BAABJI010000002.1"/>
</dbReference>
<dbReference type="PANTHER" id="PTHR32309">
    <property type="entry name" value="TYROSINE-PROTEIN KINASE"/>
    <property type="match status" value="1"/>
</dbReference>
<dbReference type="Gene3D" id="3.40.50.300">
    <property type="entry name" value="P-loop containing nucleotide triphosphate hydrolases"/>
    <property type="match status" value="1"/>
</dbReference>
<keyword evidence="1" id="KW-0812">Transmembrane</keyword>
<keyword evidence="3" id="KW-1185">Reference proteome</keyword>
<feature type="transmembrane region" description="Helical" evidence="1">
    <location>
        <begin position="15"/>
        <end position="32"/>
    </location>
</feature>
<organism evidence="2 3">
    <name type="scientific">Mucilaginibacter defluvii</name>
    <dbReference type="NCBI Taxonomy" id="1196019"/>
    <lineage>
        <taxon>Bacteria</taxon>
        <taxon>Pseudomonadati</taxon>
        <taxon>Bacteroidota</taxon>
        <taxon>Sphingobacteriia</taxon>
        <taxon>Sphingobacteriales</taxon>
        <taxon>Sphingobacteriaceae</taxon>
        <taxon>Mucilaginibacter</taxon>
    </lineage>
</organism>
<dbReference type="InterPro" id="IPR050445">
    <property type="entry name" value="Bact_polysacc_biosynth/exp"/>
</dbReference>
<accession>A0ABP9FW47</accession>
<sequence length="718" mass="81324">MEFGKFIKLLLRHKYTLIAVPVIAVVITYFLVRNQPDVYTSTSQLATGIVDPTQQVLSTEQPQESKISQEFSNLVQMMRSTKILDQVSYQLILHDLTSNRPFRKPSELLEDLNPDARKHAVQVYRDLYEKRQSLSLFDRDQNGLNKVIESMRYDDQSLLKTLSIYRLENSDFINIQFDAENPELTAFVVNTLCKEFINYYTFIVKENQRKAATFLGKLLQDKQDSLRGLNDSLKQYKIRNRVFSLTEQARSLYGQLADYETRRQENEKDVASTRAAIRRIDQSFDPADRQYVESSMTRVNAQITELDKQLNAANNAYIENNFDPAYKGRVDSLTNVIASKIRQSSDKYILNPLSSKQELVNTKQTLQTANVVAKNSKGSIDKELGRLNRRFDNLVPHEAVIGSYEKAIDIAQEEYLTLLAKYNQVSMEASMSVTLRQVVAAMPGVAQPSKKMLLVILAGVGSFAVCVVVLFAIFFLDNTVKTAKELANRTKIPVLGYLNLLDNKVIDFRKIWESNDPDKSIRTFKNLLRSLRYEIDNDMQGEKILLVNSFKANEGKTVVAVSLAYSQAVINKRVLLVDGNFEDSGITKATKPALYLEDYLTGKANLSADSTGMLTVWGNRGGDVSLFEVAPEQEVKQKLEALKNNFDLIVIEASALDTLNRSKEWVSVADKMLTVFEAGQNLTEAQKPNIQYLKSVRNKFMGWVLNKVTNVDVAEGIA</sequence>
<feature type="transmembrane region" description="Helical" evidence="1">
    <location>
        <begin position="452"/>
        <end position="476"/>
    </location>
</feature>
<name>A0ABP9FW47_9SPHI</name>